<protein>
    <submittedName>
        <fullName evidence="1">Uncharacterized protein</fullName>
    </submittedName>
</protein>
<organism evidence="1 2">
    <name type="scientific">Chelatococcus albus</name>
    <dbReference type="NCBI Taxonomy" id="3047466"/>
    <lineage>
        <taxon>Bacteria</taxon>
        <taxon>Pseudomonadati</taxon>
        <taxon>Pseudomonadota</taxon>
        <taxon>Alphaproteobacteria</taxon>
        <taxon>Hyphomicrobiales</taxon>
        <taxon>Chelatococcaceae</taxon>
        <taxon>Chelatococcus</taxon>
    </lineage>
</organism>
<keyword evidence="2" id="KW-1185">Reference proteome</keyword>
<sequence length="87" mass="9124">MMIEEAIMLPGSTSFCSTSHAPVPIAAIWSATLTKRAIEAIAATRSLALTTGASASSLRRTNSRTAPSVQPMALIRFACLMMPSSVL</sequence>
<reference evidence="1 2" key="1">
    <citation type="submission" date="2023-05" db="EMBL/GenBank/DDBJ databases">
        <title>Chelatococcus sp. nov., a moderately thermophilic bacterium isolated from hot spring microbial mat.</title>
        <authorList>
            <person name="Hu C.-J."/>
            <person name="Li W.-J."/>
        </authorList>
    </citation>
    <scope>NUCLEOTIDE SEQUENCE [LARGE SCALE GENOMIC DNA]</scope>
    <source>
        <strain evidence="1 2">SYSU G07232</strain>
    </source>
</reference>
<proteinExistence type="predicted"/>
<dbReference type="Proteomes" id="UP001321492">
    <property type="component" value="Unassembled WGS sequence"/>
</dbReference>
<comment type="caution">
    <text evidence="1">The sequence shown here is derived from an EMBL/GenBank/DDBJ whole genome shotgun (WGS) entry which is preliminary data.</text>
</comment>
<accession>A0ABT7AKJ8</accession>
<gene>
    <name evidence="1" type="ORF">QNA08_16855</name>
</gene>
<evidence type="ECO:0000313" key="2">
    <source>
        <dbReference type="Proteomes" id="UP001321492"/>
    </source>
</evidence>
<name>A0ABT7AKJ8_9HYPH</name>
<dbReference type="RefSeq" id="WP_283741888.1">
    <property type="nucleotide sequence ID" value="NZ_JASJEV010000014.1"/>
</dbReference>
<evidence type="ECO:0000313" key="1">
    <source>
        <dbReference type="EMBL" id="MDJ1159889.1"/>
    </source>
</evidence>
<dbReference type="EMBL" id="JASJEV010000014">
    <property type="protein sequence ID" value="MDJ1159889.1"/>
    <property type="molecule type" value="Genomic_DNA"/>
</dbReference>